<dbReference type="EMBL" id="CAJNJA010021458">
    <property type="protein sequence ID" value="CAE7476184.1"/>
    <property type="molecule type" value="Genomic_DNA"/>
</dbReference>
<dbReference type="OrthoDB" id="10250354at2759"/>
<dbReference type="Proteomes" id="UP000601435">
    <property type="component" value="Unassembled WGS sequence"/>
</dbReference>
<comment type="caution">
    <text evidence="1">The sequence shown here is derived from an EMBL/GenBank/DDBJ whole genome shotgun (WGS) entry which is preliminary data.</text>
</comment>
<protein>
    <submittedName>
        <fullName evidence="1">Uncharacterized protein</fullName>
    </submittedName>
</protein>
<keyword evidence="2" id="KW-1185">Reference proteome</keyword>
<name>A0A812SGR7_9DINO</name>
<feature type="non-terminal residue" evidence="1">
    <location>
        <position position="387"/>
    </location>
</feature>
<organism evidence="1 2">
    <name type="scientific">Symbiodinium necroappetens</name>
    <dbReference type="NCBI Taxonomy" id="1628268"/>
    <lineage>
        <taxon>Eukaryota</taxon>
        <taxon>Sar</taxon>
        <taxon>Alveolata</taxon>
        <taxon>Dinophyceae</taxon>
        <taxon>Suessiales</taxon>
        <taxon>Symbiodiniaceae</taxon>
        <taxon>Symbiodinium</taxon>
    </lineage>
</organism>
<gene>
    <name evidence="1" type="ORF">SNEC2469_LOCUS13451</name>
</gene>
<dbReference type="AlphaFoldDB" id="A0A812SGR7"/>
<sequence>PSAALNGGARSEDVTTDVKQEISNKIGQQVQTLLLQAKKESEQKVTAELKLLHHAMQEMDSRLDGLVKQLDDMQVQPNQEALEQAAVVQALAKVEQQWGKELGKLKGELHQTIFAHNHNADLMKYQKETLDKIRQEIDSRNNSNPDKIRAAKAQVAKIETTSKVVGPRIATCEGEVEQSIFACAFMADGQHLAQSRYAEEISPDQPEVKLTWRPRDDFETAEGFIIHSSKFLASQWLRWLQDGKLSEVAEKFDPDVRKVLLSESAAKEACQQVRRFCERLDDRVPVELSQPLEDFCGCIGSREYVRANKAYMDIVMGSRKWQGDVPYLVEGNRNGPSVVQNVAERLNKTNANPLDQAGIRDHAVVLRRLLKVAQAVLPNEDPSKNCG</sequence>
<evidence type="ECO:0000313" key="1">
    <source>
        <dbReference type="EMBL" id="CAE7476184.1"/>
    </source>
</evidence>
<evidence type="ECO:0000313" key="2">
    <source>
        <dbReference type="Proteomes" id="UP000601435"/>
    </source>
</evidence>
<proteinExistence type="predicted"/>
<accession>A0A812SGR7</accession>
<reference evidence="1" key="1">
    <citation type="submission" date="2021-02" db="EMBL/GenBank/DDBJ databases">
        <authorList>
            <person name="Dougan E. K."/>
            <person name="Rhodes N."/>
            <person name="Thang M."/>
            <person name="Chan C."/>
        </authorList>
    </citation>
    <scope>NUCLEOTIDE SEQUENCE</scope>
</reference>